<dbReference type="SUPFAM" id="SSF48264">
    <property type="entry name" value="Cytochrome P450"/>
    <property type="match status" value="1"/>
</dbReference>
<dbReference type="GO" id="GO:0020037">
    <property type="term" value="F:heme binding"/>
    <property type="evidence" value="ECO:0007669"/>
    <property type="project" value="InterPro"/>
</dbReference>
<reference evidence="9" key="1">
    <citation type="submission" date="2016-07" db="EMBL/GenBank/DDBJ databases">
        <title>Multiple horizontal gene transfer events from other fungi enriched the ability of initially mycotrophic Trichoderma (Ascomycota) to feed on dead plant biomass.</title>
        <authorList>
            <consortium name="DOE Joint Genome Institute"/>
            <person name="Atanasova L."/>
            <person name="Chenthamara K."/>
            <person name="Zhang J."/>
            <person name="Grujic M."/>
            <person name="Henrissat B."/>
            <person name="Kuo A."/>
            <person name="Aerts A."/>
            <person name="Salamov A."/>
            <person name="Lipzen A."/>
            <person name="Labutti K."/>
            <person name="Barry K."/>
            <person name="Miao Y."/>
            <person name="Rahimi M.J."/>
            <person name="Shen Q."/>
            <person name="Grigoriev I.V."/>
            <person name="Kubicek C.P."/>
            <person name="Druzhinina I.S."/>
        </authorList>
    </citation>
    <scope>NUCLEOTIDE SEQUENCE [LARGE SCALE GENOMIC DNA]</scope>
    <source>
        <strain evidence="9">TUCIM 6016</strain>
    </source>
</reference>
<dbReference type="GO" id="GO:0005506">
    <property type="term" value="F:iron ion binding"/>
    <property type="evidence" value="ECO:0007669"/>
    <property type="project" value="InterPro"/>
</dbReference>
<comment type="similarity">
    <text evidence="2 7">Belongs to the cytochrome P450 family.</text>
</comment>
<dbReference type="Pfam" id="PF00067">
    <property type="entry name" value="p450"/>
    <property type="match status" value="2"/>
</dbReference>
<evidence type="ECO:0000256" key="2">
    <source>
        <dbReference type="ARBA" id="ARBA00010617"/>
    </source>
</evidence>
<evidence type="ECO:0000313" key="9">
    <source>
        <dbReference type="Proteomes" id="UP000241546"/>
    </source>
</evidence>
<sequence length="578" mass="64808">MPASQDLPWGVVHEWPAASYALLIISVAGICFLQLYRLALPKPIPGIPYNKASARRILGDVPLLRQHVSEAQGRSFATWLLASVKDLDAPLIQLFLKPFKKPLLILCDVRETRNIMLHRKDFDRSSNTADKVKGIAPDHHLRLRTNDVWRSHRRLVQDLVTPSFLHNVAGPQLKAKVAEGKPFEAGTDMSHAALDAVMSFAFGERFTETATRPSLELMEGLGEESLRRIKETGSLTTPIQFSTAPVPDILQAITDLSETIGQVRGAMPPSLAWALIMRKPYVKRATRIKEEYFTRELKHAVSLLDDSDAGKEWSAVHHMILRERSFAQKEGRQPEYFSRVMFDEIFGSCILPGHDTTSTTMKWTLKILADNPQSQHRLRDTLQASFAAAKQEARNPTIQEITITNIPFLDAVLEELQRCCPTTLVLDRQAVVDTELLGHHIPKDTVVICLTNGPSMVEPGFAVDEASRRRADQPVKKLGPEDGWDMSDVAAFRPERWLVQKEKGDAFNATAGPVLAFGLGLRGCFGKRLAYLEMRILLTLIIWNFELLQCPPALSGYDSVLVSANRPKDCYVRLKSLW</sequence>
<evidence type="ECO:0000256" key="1">
    <source>
        <dbReference type="ARBA" id="ARBA00001971"/>
    </source>
</evidence>
<feature type="binding site" description="axial binding residue" evidence="6">
    <location>
        <position position="524"/>
    </location>
    <ligand>
        <name>heme</name>
        <dbReference type="ChEBI" id="CHEBI:30413"/>
    </ligand>
    <ligandPart>
        <name>Fe</name>
        <dbReference type="ChEBI" id="CHEBI:18248"/>
    </ligandPart>
</feature>
<keyword evidence="7" id="KW-0560">Oxidoreductase</keyword>
<dbReference type="GeneID" id="36606173"/>
<dbReference type="Proteomes" id="UP000241546">
    <property type="component" value="Unassembled WGS sequence"/>
</dbReference>
<gene>
    <name evidence="8" type="ORF">BBK36DRAFT_3909</name>
</gene>
<evidence type="ECO:0000256" key="7">
    <source>
        <dbReference type="RuleBase" id="RU000461"/>
    </source>
</evidence>
<organism evidence="8 9">
    <name type="scientific">Trichoderma citrinoviride</name>
    <dbReference type="NCBI Taxonomy" id="58853"/>
    <lineage>
        <taxon>Eukaryota</taxon>
        <taxon>Fungi</taxon>
        <taxon>Dikarya</taxon>
        <taxon>Ascomycota</taxon>
        <taxon>Pezizomycotina</taxon>
        <taxon>Sordariomycetes</taxon>
        <taxon>Hypocreomycetidae</taxon>
        <taxon>Hypocreales</taxon>
        <taxon>Hypocreaceae</taxon>
        <taxon>Trichoderma</taxon>
    </lineage>
</organism>
<evidence type="ECO:0000256" key="5">
    <source>
        <dbReference type="ARBA" id="ARBA00023004"/>
    </source>
</evidence>
<evidence type="ECO:0000256" key="3">
    <source>
        <dbReference type="ARBA" id="ARBA00022617"/>
    </source>
</evidence>
<comment type="cofactor">
    <cofactor evidence="1 6">
        <name>heme</name>
        <dbReference type="ChEBI" id="CHEBI:30413"/>
    </cofactor>
</comment>
<protein>
    <submittedName>
        <fullName evidence="8">Cytochrome P450</fullName>
    </submittedName>
</protein>
<dbReference type="InterPro" id="IPR017972">
    <property type="entry name" value="Cyt_P450_CS"/>
</dbReference>
<dbReference type="EMBL" id="KZ680212">
    <property type="protein sequence ID" value="PTB66764.1"/>
    <property type="molecule type" value="Genomic_DNA"/>
</dbReference>
<keyword evidence="9" id="KW-1185">Reference proteome</keyword>
<keyword evidence="7" id="KW-0503">Monooxygenase</keyword>
<dbReference type="AlphaFoldDB" id="A0A2T4BBR1"/>
<dbReference type="InterPro" id="IPR050121">
    <property type="entry name" value="Cytochrome_P450_monoxygenase"/>
</dbReference>
<evidence type="ECO:0000256" key="6">
    <source>
        <dbReference type="PIRSR" id="PIRSR602401-1"/>
    </source>
</evidence>
<accession>A0A2T4BBR1</accession>
<keyword evidence="4 6" id="KW-0479">Metal-binding</keyword>
<dbReference type="RefSeq" id="XP_024750084.1">
    <property type="nucleotide sequence ID" value="XM_024898055.1"/>
</dbReference>
<dbReference type="Gene3D" id="1.10.630.10">
    <property type="entry name" value="Cytochrome P450"/>
    <property type="match status" value="1"/>
</dbReference>
<dbReference type="PRINTS" id="PR00385">
    <property type="entry name" value="P450"/>
</dbReference>
<dbReference type="PROSITE" id="PS00086">
    <property type="entry name" value="CYTOCHROME_P450"/>
    <property type="match status" value="1"/>
</dbReference>
<dbReference type="InterPro" id="IPR001128">
    <property type="entry name" value="Cyt_P450"/>
</dbReference>
<dbReference type="InterPro" id="IPR036396">
    <property type="entry name" value="Cyt_P450_sf"/>
</dbReference>
<proteinExistence type="inferred from homology"/>
<dbReference type="InterPro" id="IPR002401">
    <property type="entry name" value="Cyt_P450_E_grp-I"/>
</dbReference>
<keyword evidence="5 6" id="KW-0408">Iron</keyword>
<evidence type="ECO:0000256" key="4">
    <source>
        <dbReference type="ARBA" id="ARBA00022723"/>
    </source>
</evidence>
<dbReference type="OrthoDB" id="1470350at2759"/>
<dbReference type="GO" id="GO:0016705">
    <property type="term" value="F:oxidoreductase activity, acting on paired donors, with incorporation or reduction of molecular oxygen"/>
    <property type="evidence" value="ECO:0007669"/>
    <property type="project" value="InterPro"/>
</dbReference>
<dbReference type="GO" id="GO:0004497">
    <property type="term" value="F:monooxygenase activity"/>
    <property type="evidence" value="ECO:0007669"/>
    <property type="project" value="UniProtKB-KW"/>
</dbReference>
<dbReference type="PRINTS" id="PR00463">
    <property type="entry name" value="EP450I"/>
</dbReference>
<dbReference type="PANTHER" id="PTHR24305:SF232">
    <property type="entry name" value="P450, PUTATIVE (EUROFUNG)-RELATED"/>
    <property type="match status" value="1"/>
</dbReference>
<name>A0A2T4BBR1_9HYPO</name>
<keyword evidence="3 6" id="KW-0349">Heme</keyword>
<dbReference type="PANTHER" id="PTHR24305">
    <property type="entry name" value="CYTOCHROME P450"/>
    <property type="match status" value="1"/>
</dbReference>
<evidence type="ECO:0000313" key="8">
    <source>
        <dbReference type="EMBL" id="PTB66764.1"/>
    </source>
</evidence>